<dbReference type="PANTHER" id="PTHR13280:SF17">
    <property type="entry name" value="KRUEPPEL TARGET AT 95D, ISOFORM A"/>
    <property type="match status" value="1"/>
</dbReference>
<dbReference type="Pfam" id="PF25332">
    <property type="entry name" value="C2_PACS_N"/>
    <property type="match status" value="1"/>
</dbReference>
<dbReference type="InterPro" id="IPR057541">
    <property type="entry name" value="PACS1/2_N"/>
</dbReference>
<dbReference type="PANTHER" id="PTHR13280">
    <property type="entry name" value="PHOSPHOFURIN ACIDIC CLUSTER SORTING PROTEIN"/>
    <property type="match status" value="1"/>
</dbReference>
<name>A0A8D8Y9L4_9HEMI</name>
<evidence type="ECO:0000256" key="2">
    <source>
        <dbReference type="ARBA" id="ARBA00022553"/>
    </source>
</evidence>
<dbReference type="InterPro" id="IPR019381">
    <property type="entry name" value="PACS1/2_C"/>
</dbReference>
<feature type="domain" description="Phosphofurin acidic cluster sorting protein 1/2 N-terminal C2" evidence="3">
    <location>
        <begin position="20"/>
        <end position="181"/>
    </location>
</feature>
<accession>A0A8D8Y9L4</accession>
<dbReference type="EMBL" id="HBUF01366630">
    <property type="protein sequence ID" value="CAG6723920.1"/>
    <property type="molecule type" value="Transcribed_RNA"/>
</dbReference>
<keyword evidence="2" id="KW-0597">Phosphoprotein</keyword>
<sequence>MSEKTSSKVMSSSSGGNGPVPMKLFATWEIDRTPTNCSPRLCSLTVSRLLVLKSLGSDLNSIVIAVKMEGSKRTLRSSEMILPSSGLLDTKTELNFSLQYPHFLKRDGNKLHVMLQRRKRYKNRTILGYKTLAQGIVNMSQVLQHQMDLELDLLCESKELKAHGSSVAAKVLIQSLVSQPIH</sequence>
<reference evidence="4" key="1">
    <citation type="submission" date="2021-05" db="EMBL/GenBank/DDBJ databases">
        <authorList>
            <person name="Alioto T."/>
            <person name="Alioto T."/>
            <person name="Gomez Garrido J."/>
        </authorList>
    </citation>
    <scope>NUCLEOTIDE SEQUENCE</scope>
</reference>
<proteinExistence type="inferred from homology"/>
<dbReference type="GO" id="GO:0072659">
    <property type="term" value="P:protein localization to plasma membrane"/>
    <property type="evidence" value="ECO:0007669"/>
    <property type="project" value="TreeGrafter"/>
</dbReference>
<evidence type="ECO:0000259" key="3">
    <source>
        <dbReference type="Pfam" id="PF25332"/>
    </source>
</evidence>
<evidence type="ECO:0000256" key="1">
    <source>
        <dbReference type="ARBA" id="ARBA00008590"/>
    </source>
</evidence>
<protein>
    <submittedName>
        <fullName evidence="4">Phosphofurin acidic cluster sorting protein 1</fullName>
    </submittedName>
</protein>
<comment type="similarity">
    <text evidence="1">Belongs to the PACS family.</text>
</comment>
<dbReference type="AlphaFoldDB" id="A0A8D8Y9L4"/>
<evidence type="ECO:0000313" key="4">
    <source>
        <dbReference type="EMBL" id="CAG6723920.1"/>
    </source>
</evidence>
<organism evidence="4">
    <name type="scientific">Cacopsylla melanoneura</name>
    <dbReference type="NCBI Taxonomy" id="428564"/>
    <lineage>
        <taxon>Eukaryota</taxon>
        <taxon>Metazoa</taxon>
        <taxon>Ecdysozoa</taxon>
        <taxon>Arthropoda</taxon>
        <taxon>Hexapoda</taxon>
        <taxon>Insecta</taxon>
        <taxon>Pterygota</taxon>
        <taxon>Neoptera</taxon>
        <taxon>Paraneoptera</taxon>
        <taxon>Hemiptera</taxon>
        <taxon>Sternorrhyncha</taxon>
        <taxon>Psylloidea</taxon>
        <taxon>Psyllidae</taxon>
        <taxon>Psyllinae</taxon>
        <taxon>Cacopsylla</taxon>
    </lineage>
</organism>